<dbReference type="OrthoDB" id="196223at2"/>
<accession>A0A366HM18</accession>
<reference evidence="1 2" key="1">
    <citation type="submission" date="2018-06" db="EMBL/GenBank/DDBJ databases">
        <title>Genomic Encyclopedia of Type Strains, Phase IV (KMG-IV): sequencing the most valuable type-strain genomes for metagenomic binning, comparative biology and taxonomic classification.</title>
        <authorList>
            <person name="Goeker M."/>
        </authorList>
    </citation>
    <scope>NUCLEOTIDE SEQUENCE [LARGE SCALE GENOMIC DNA]</scope>
    <source>
        <strain evidence="1 2">DSM 25532</strain>
    </source>
</reference>
<keyword evidence="2" id="KW-1185">Reference proteome</keyword>
<comment type="caution">
    <text evidence="1">The sequence shown here is derived from an EMBL/GenBank/DDBJ whole genome shotgun (WGS) entry which is preliminary data.</text>
</comment>
<dbReference type="EMBL" id="QNRR01000004">
    <property type="protein sequence ID" value="RBP44187.1"/>
    <property type="molecule type" value="Genomic_DNA"/>
</dbReference>
<dbReference type="InterPro" id="IPR046560">
    <property type="entry name" value="DUF6714"/>
</dbReference>
<protein>
    <submittedName>
        <fullName evidence="1">Uncharacterized protein</fullName>
    </submittedName>
</protein>
<evidence type="ECO:0000313" key="1">
    <source>
        <dbReference type="EMBL" id="RBP44187.1"/>
    </source>
</evidence>
<name>A0A366HM18_9BACT</name>
<organism evidence="1 2">
    <name type="scientific">Roseimicrobium gellanilyticum</name>
    <dbReference type="NCBI Taxonomy" id="748857"/>
    <lineage>
        <taxon>Bacteria</taxon>
        <taxon>Pseudomonadati</taxon>
        <taxon>Verrucomicrobiota</taxon>
        <taxon>Verrucomicrobiia</taxon>
        <taxon>Verrucomicrobiales</taxon>
        <taxon>Verrucomicrobiaceae</taxon>
        <taxon>Roseimicrobium</taxon>
    </lineage>
</organism>
<dbReference type="Pfam" id="PF20461">
    <property type="entry name" value="DUF6714"/>
    <property type="match status" value="1"/>
</dbReference>
<dbReference type="Proteomes" id="UP000253426">
    <property type="component" value="Unassembled WGS sequence"/>
</dbReference>
<evidence type="ECO:0000313" key="2">
    <source>
        <dbReference type="Proteomes" id="UP000253426"/>
    </source>
</evidence>
<dbReference type="RefSeq" id="WP_113958616.1">
    <property type="nucleotide sequence ID" value="NZ_QNRR01000004.1"/>
</dbReference>
<sequence>MTPPFPSREELRSRGYDPATLDQYDQWREANREAQALAARLPEVFGDPPRPKITLSVARGYDDEWNLTEERIAELSAQDPEQHWTEVSPEAVRGSQEYFTFSDAEGWRFYLPAFMQDYLTEFPNYGWDAVYLAFVSRKHVDLLTSEQLAFLDEFIALCQKWLPTSDLPVAPDQFLRLKGLL</sequence>
<gene>
    <name evidence="1" type="ORF">DES53_1046</name>
</gene>
<proteinExistence type="predicted"/>
<dbReference type="AlphaFoldDB" id="A0A366HM18"/>